<name>A0A6G1IBS4_9PEZI</name>
<dbReference type="EMBL" id="ML996687">
    <property type="protein sequence ID" value="KAF2405566.1"/>
    <property type="molecule type" value="Genomic_DNA"/>
</dbReference>
<organism evidence="2 3">
    <name type="scientific">Trichodelitschia bisporula</name>
    <dbReference type="NCBI Taxonomy" id="703511"/>
    <lineage>
        <taxon>Eukaryota</taxon>
        <taxon>Fungi</taxon>
        <taxon>Dikarya</taxon>
        <taxon>Ascomycota</taxon>
        <taxon>Pezizomycotina</taxon>
        <taxon>Dothideomycetes</taxon>
        <taxon>Dothideomycetes incertae sedis</taxon>
        <taxon>Phaeotrichales</taxon>
        <taxon>Phaeotrichaceae</taxon>
        <taxon>Trichodelitschia</taxon>
    </lineage>
</organism>
<evidence type="ECO:0000313" key="2">
    <source>
        <dbReference type="EMBL" id="KAF2405566.1"/>
    </source>
</evidence>
<feature type="compositionally biased region" description="Basic and acidic residues" evidence="1">
    <location>
        <begin position="20"/>
        <end position="29"/>
    </location>
</feature>
<dbReference type="OrthoDB" id="3063476at2759"/>
<gene>
    <name evidence="2" type="ORF">EJ06DRAFT_518504</name>
</gene>
<protein>
    <submittedName>
        <fullName evidence="2">Uncharacterized protein</fullName>
    </submittedName>
</protein>
<feature type="region of interest" description="Disordered" evidence="1">
    <location>
        <begin position="1"/>
        <end position="29"/>
    </location>
</feature>
<feature type="compositionally biased region" description="Polar residues" evidence="1">
    <location>
        <begin position="1"/>
        <end position="11"/>
    </location>
</feature>
<evidence type="ECO:0000256" key="1">
    <source>
        <dbReference type="SAM" id="MobiDB-lite"/>
    </source>
</evidence>
<keyword evidence="3" id="KW-1185">Reference proteome</keyword>
<dbReference type="InterPro" id="IPR053203">
    <property type="entry name" value="Cisplatin_resist-associated"/>
</dbReference>
<dbReference type="Proteomes" id="UP000799640">
    <property type="component" value="Unassembled WGS sequence"/>
</dbReference>
<dbReference type="AlphaFoldDB" id="A0A6G1IBS4"/>
<dbReference type="PANTHER" id="PTHR34693">
    <property type="entry name" value="PROTEIN PAR32"/>
    <property type="match status" value="1"/>
</dbReference>
<dbReference type="PANTHER" id="PTHR34693:SF1">
    <property type="entry name" value="PROTEIN PAR32"/>
    <property type="match status" value="1"/>
</dbReference>
<dbReference type="Pfam" id="PF12223">
    <property type="entry name" value="DUF3602"/>
    <property type="match status" value="2"/>
</dbReference>
<reference evidence="2" key="1">
    <citation type="journal article" date="2020" name="Stud. Mycol.">
        <title>101 Dothideomycetes genomes: a test case for predicting lifestyles and emergence of pathogens.</title>
        <authorList>
            <person name="Haridas S."/>
            <person name="Albert R."/>
            <person name="Binder M."/>
            <person name="Bloem J."/>
            <person name="Labutti K."/>
            <person name="Salamov A."/>
            <person name="Andreopoulos B."/>
            <person name="Baker S."/>
            <person name="Barry K."/>
            <person name="Bills G."/>
            <person name="Bluhm B."/>
            <person name="Cannon C."/>
            <person name="Castanera R."/>
            <person name="Culley D."/>
            <person name="Daum C."/>
            <person name="Ezra D."/>
            <person name="Gonzalez J."/>
            <person name="Henrissat B."/>
            <person name="Kuo A."/>
            <person name="Liang C."/>
            <person name="Lipzen A."/>
            <person name="Lutzoni F."/>
            <person name="Magnuson J."/>
            <person name="Mondo S."/>
            <person name="Nolan M."/>
            <person name="Ohm R."/>
            <person name="Pangilinan J."/>
            <person name="Park H.-J."/>
            <person name="Ramirez L."/>
            <person name="Alfaro M."/>
            <person name="Sun H."/>
            <person name="Tritt A."/>
            <person name="Yoshinaga Y."/>
            <person name="Zwiers L.-H."/>
            <person name="Turgeon B."/>
            <person name="Goodwin S."/>
            <person name="Spatafora J."/>
            <person name="Crous P."/>
            <person name="Grigoriev I."/>
        </authorList>
    </citation>
    <scope>NUCLEOTIDE SEQUENCE</scope>
    <source>
        <strain evidence="2">CBS 262.69</strain>
    </source>
</reference>
<evidence type="ECO:0000313" key="3">
    <source>
        <dbReference type="Proteomes" id="UP000799640"/>
    </source>
</evidence>
<dbReference type="InterPro" id="IPR022024">
    <property type="entry name" value="DUF3602"/>
</dbReference>
<accession>A0A6G1IBS4</accession>
<proteinExistence type="predicted"/>
<sequence length="113" mass="12013">MTSPQPTQVSTGRGGAGNIGRDERPKSEVVDLATPTIKANLYTTGRGGTGNMARNDPAHPEIARLAQDVEAPVVQRENETAVHYGRGGAANIARVEEPTKEKKGLLERIGVKK</sequence>